<dbReference type="GO" id="GO:0005524">
    <property type="term" value="F:ATP binding"/>
    <property type="evidence" value="ECO:0007669"/>
    <property type="project" value="UniProtKB-UniRule"/>
</dbReference>
<accession>A0AAP0X388</accession>
<name>A0AAP0X388_LIQFO</name>
<dbReference type="InterPro" id="IPR017441">
    <property type="entry name" value="Protein_kinase_ATP_BS"/>
</dbReference>
<dbReference type="EMBL" id="JBBPBK010000001">
    <property type="protein sequence ID" value="KAK9291909.1"/>
    <property type="molecule type" value="Genomic_DNA"/>
</dbReference>
<dbReference type="Proteomes" id="UP001415857">
    <property type="component" value="Unassembled WGS sequence"/>
</dbReference>
<reference evidence="2 3" key="1">
    <citation type="journal article" date="2024" name="Plant J.">
        <title>Genome sequences and population genomics reveal climatic adaptation and genomic divergence between two closely related sweetgum species.</title>
        <authorList>
            <person name="Xu W.Q."/>
            <person name="Ren C.Q."/>
            <person name="Zhang X.Y."/>
            <person name="Comes H.P."/>
            <person name="Liu X.H."/>
            <person name="Li Y.G."/>
            <person name="Kettle C.J."/>
            <person name="Jalonen R."/>
            <person name="Gaisberger H."/>
            <person name="Ma Y.Z."/>
            <person name="Qiu Y.X."/>
        </authorList>
    </citation>
    <scope>NUCLEOTIDE SEQUENCE [LARGE SCALE GENOMIC DNA]</scope>
    <source>
        <strain evidence="2">Hangzhou</strain>
    </source>
</reference>
<organism evidence="2 3">
    <name type="scientific">Liquidambar formosana</name>
    <name type="common">Formosan gum</name>
    <dbReference type="NCBI Taxonomy" id="63359"/>
    <lineage>
        <taxon>Eukaryota</taxon>
        <taxon>Viridiplantae</taxon>
        <taxon>Streptophyta</taxon>
        <taxon>Embryophyta</taxon>
        <taxon>Tracheophyta</taxon>
        <taxon>Spermatophyta</taxon>
        <taxon>Magnoliopsida</taxon>
        <taxon>eudicotyledons</taxon>
        <taxon>Gunneridae</taxon>
        <taxon>Pentapetalae</taxon>
        <taxon>Saxifragales</taxon>
        <taxon>Altingiaceae</taxon>
        <taxon>Liquidambar</taxon>
    </lineage>
</organism>
<protein>
    <submittedName>
        <fullName evidence="2">Uncharacterized protein</fullName>
    </submittedName>
</protein>
<keyword evidence="3" id="KW-1185">Reference proteome</keyword>
<dbReference type="PROSITE" id="PS00107">
    <property type="entry name" value="PROTEIN_KINASE_ATP"/>
    <property type="match status" value="1"/>
</dbReference>
<evidence type="ECO:0000256" key="1">
    <source>
        <dbReference type="PROSITE-ProRule" id="PRU10141"/>
    </source>
</evidence>
<evidence type="ECO:0000313" key="3">
    <source>
        <dbReference type="Proteomes" id="UP001415857"/>
    </source>
</evidence>
<proteinExistence type="predicted"/>
<comment type="caution">
    <text evidence="2">The sequence shown here is derived from an EMBL/GenBank/DDBJ whole genome shotgun (WGS) entry which is preliminary data.</text>
</comment>
<keyword evidence="1" id="KW-0547">Nucleotide-binding</keyword>
<dbReference type="AlphaFoldDB" id="A0AAP0X388"/>
<sequence>MKRKQELEPVKPSPFHYGRTWSKGSLIGRGSFGSVFVATLKKPISPNIILPPFMAVKSAEVSVSDGKVFVGDNRSLHRSRSIKESHNEMIKMKERAMMHLTKKRTKTIKSWGKEH</sequence>
<keyword evidence="1" id="KW-0067">ATP-binding</keyword>
<gene>
    <name evidence="2" type="ORF">L1049_019860</name>
</gene>
<feature type="binding site" evidence="1">
    <location>
        <position position="57"/>
    </location>
    <ligand>
        <name>ATP</name>
        <dbReference type="ChEBI" id="CHEBI:30616"/>
    </ligand>
</feature>
<evidence type="ECO:0000313" key="2">
    <source>
        <dbReference type="EMBL" id="KAK9291909.1"/>
    </source>
</evidence>